<sequence>MLERAGAQNVIHLHGELSKIICPHCEHILDIGYKVFTPRACKHCGYEQLKPFVVFFGERAPKYMQMYKIFEGLSFKDYMVVIGTSGNVVDISSIIARCEWKCKMGLKILNNLEPSSHIAESVFDNIYYKPATQAIWEIKTDLLQFFHR</sequence>
<accession>A0ABZ3FA64</accession>
<keyword evidence="6" id="KW-0012">Acyltransferase</keyword>
<keyword evidence="7" id="KW-1185">Reference proteome</keyword>
<protein>
    <recommendedName>
        <fullName evidence="1">protein acetyllysine N-acetyltransferase</fullName>
        <ecNumber evidence="1">2.3.1.286</ecNumber>
    </recommendedName>
</protein>
<dbReference type="Gene3D" id="3.40.50.1220">
    <property type="entry name" value="TPP-binding domain"/>
    <property type="match status" value="1"/>
</dbReference>
<feature type="binding site" evidence="4">
    <location>
        <position position="44"/>
    </location>
    <ligand>
        <name>Zn(2+)</name>
        <dbReference type="ChEBI" id="CHEBI:29105"/>
    </ligand>
</feature>
<dbReference type="GO" id="GO:0034979">
    <property type="term" value="F:NAD-dependent protein lysine deacetylase activity"/>
    <property type="evidence" value="ECO:0007669"/>
    <property type="project" value="UniProtKB-EC"/>
</dbReference>
<dbReference type="Gene3D" id="3.30.1600.10">
    <property type="entry name" value="SIR2/SIRT2 'Small Domain"/>
    <property type="match status" value="1"/>
</dbReference>
<dbReference type="EMBL" id="CP145316">
    <property type="protein sequence ID" value="XAM19090.1"/>
    <property type="molecule type" value="Genomic_DNA"/>
</dbReference>
<dbReference type="EC" id="2.3.1.286" evidence="1"/>
<organism evidence="6 7">
    <name type="scientific">Helicobacter mastomyrinus</name>
    <dbReference type="NCBI Taxonomy" id="287948"/>
    <lineage>
        <taxon>Bacteria</taxon>
        <taxon>Pseudomonadati</taxon>
        <taxon>Campylobacterota</taxon>
        <taxon>Epsilonproteobacteria</taxon>
        <taxon>Campylobacterales</taxon>
        <taxon>Helicobacteraceae</taxon>
        <taxon>Helicobacter</taxon>
    </lineage>
</organism>
<feature type="active site" description="Proton acceptor" evidence="4">
    <location>
        <position position="14"/>
    </location>
</feature>
<keyword evidence="4" id="KW-0479">Metal-binding</keyword>
<evidence type="ECO:0000256" key="4">
    <source>
        <dbReference type="PROSITE-ProRule" id="PRU00236"/>
    </source>
</evidence>
<evidence type="ECO:0000256" key="1">
    <source>
        <dbReference type="ARBA" id="ARBA00012928"/>
    </source>
</evidence>
<dbReference type="RefSeq" id="WP_300446862.1">
    <property type="nucleotide sequence ID" value="NZ_CP145316.1"/>
</dbReference>
<dbReference type="PANTHER" id="PTHR11085:SF10">
    <property type="entry name" value="NAD-DEPENDENT PROTEIN DEACYLASE SIRTUIN-5, MITOCHONDRIAL-RELATED"/>
    <property type="match status" value="1"/>
</dbReference>
<feature type="binding site" evidence="4">
    <location>
        <position position="22"/>
    </location>
    <ligand>
        <name>Zn(2+)</name>
        <dbReference type="ChEBI" id="CHEBI:29105"/>
    </ligand>
</feature>
<evidence type="ECO:0000256" key="2">
    <source>
        <dbReference type="ARBA" id="ARBA00022679"/>
    </source>
</evidence>
<dbReference type="PROSITE" id="PS50305">
    <property type="entry name" value="SIRTUIN"/>
    <property type="match status" value="1"/>
</dbReference>
<keyword evidence="2 6" id="KW-0808">Transferase</keyword>
<dbReference type="InterPro" id="IPR029035">
    <property type="entry name" value="DHS-like_NAD/FAD-binding_dom"/>
</dbReference>
<gene>
    <name evidence="6" type="ORF">V3I05_02195</name>
</gene>
<feature type="binding site" evidence="4">
    <location>
        <position position="25"/>
    </location>
    <ligand>
        <name>Zn(2+)</name>
        <dbReference type="ChEBI" id="CHEBI:29105"/>
    </ligand>
</feature>
<evidence type="ECO:0000313" key="6">
    <source>
        <dbReference type="EMBL" id="XAM19090.1"/>
    </source>
</evidence>
<dbReference type="InterPro" id="IPR026591">
    <property type="entry name" value="Sirtuin_cat_small_dom_sf"/>
</dbReference>
<evidence type="ECO:0000313" key="7">
    <source>
        <dbReference type="Proteomes" id="UP001434737"/>
    </source>
</evidence>
<proteinExistence type="predicted"/>
<dbReference type="Proteomes" id="UP001434737">
    <property type="component" value="Chromosome"/>
</dbReference>
<feature type="domain" description="Deacetylase sirtuin-type" evidence="5">
    <location>
        <begin position="1"/>
        <end position="146"/>
    </location>
</feature>
<evidence type="ECO:0000259" key="5">
    <source>
        <dbReference type="PROSITE" id="PS50305"/>
    </source>
</evidence>
<keyword evidence="3" id="KW-0520">NAD</keyword>
<dbReference type="InterPro" id="IPR026590">
    <property type="entry name" value="Ssirtuin_cat_dom"/>
</dbReference>
<evidence type="ECO:0000256" key="3">
    <source>
        <dbReference type="ARBA" id="ARBA00023027"/>
    </source>
</evidence>
<dbReference type="InterPro" id="IPR003000">
    <property type="entry name" value="Sirtuin"/>
</dbReference>
<reference evidence="6 7" key="1">
    <citation type="submission" date="2024-02" db="EMBL/GenBank/DDBJ databases">
        <title>Genome and pathogenicity analysis of Helicobacter mastomyrinus isolated from mice.</title>
        <authorList>
            <person name="Zhu L."/>
        </authorList>
    </citation>
    <scope>NUCLEOTIDE SEQUENCE [LARGE SCALE GENOMIC DNA]</scope>
    <source>
        <strain evidence="6 7">Hm-17</strain>
    </source>
</reference>
<name>A0ABZ3FA64_9HELI</name>
<dbReference type="Pfam" id="PF02146">
    <property type="entry name" value="SIR2"/>
    <property type="match status" value="1"/>
</dbReference>
<dbReference type="InterPro" id="IPR050134">
    <property type="entry name" value="NAD-dep_sirtuin_deacylases"/>
</dbReference>
<dbReference type="SUPFAM" id="SSF52467">
    <property type="entry name" value="DHS-like NAD/FAD-binding domain"/>
    <property type="match status" value="1"/>
</dbReference>
<keyword evidence="4" id="KW-0862">Zinc</keyword>
<feature type="binding site" evidence="4">
    <location>
        <position position="41"/>
    </location>
    <ligand>
        <name>Zn(2+)</name>
        <dbReference type="ChEBI" id="CHEBI:29105"/>
    </ligand>
</feature>
<dbReference type="PANTHER" id="PTHR11085">
    <property type="entry name" value="NAD-DEPENDENT PROTEIN DEACYLASE SIRTUIN-5, MITOCHONDRIAL-RELATED"/>
    <property type="match status" value="1"/>
</dbReference>